<evidence type="ECO:0000313" key="11">
    <source>
        <dbReference type="EMBL" id="PZX13818.1"/>
    </source>
</evidence>
<dbReference type="GO" id="GO:0006742">
    <property type="term" value="P:NADP+ catabolic process"/>
    <property type="evidence" value="ECO:0007669"/>
    <property type="project" value="TreeGrafter"/>
</dbReference>
<evidence type="ECO:0000313" key="12">
    <source>
        <dbReference type="Proteomes" id="UP000249239"/>
    </source>
</evidence>
<dbReference type="EMBL" id="QKZK01000022">
    <property type="protein sequence ID" value="PZX13818.1"/>
    <property type="molecule type" value="Genomic_DNA"/>
</dbReference>
<dbReference type="PROSITE" id="PS51462">
    <property type="entry name" value="NUDIX"/>
    <property type="match status" value="1"/>
</dbReference>
<evidence type="ECO:0000256" key="6">
    <source>
        <dbReference type="ARBA" id="ARBA00022801"/>
    </source>
</evidence>
<comment type="catalytic activity">
    <reaction evidence="9">
        <text>a 5'-end NAD(+)-phospho-ribonucleoside in mRNA + H2O = a 5'-end phospho-adenosine-phospho-ribonucleoside in mRNA + beta-nicotinamide D-ribonucleotide + 2 H(+)</text>
        <dbReference type="Rhea" id="RHEA:60876"/>
        <dbReference type="Rhea" id="RHEA-COMP:15698"/>
        <dbReference type="Rhea" id="RHEA-COMP:15719"/>
        <dbReference type="ChEBI" id="CHEBI:14649"/>
        <dbReference type="ChEBI" id="CHEBI:15377"/>
        <dbReference type="ChEBI" id="CHEBI:15378"/>
        <dbReference type="ChEBI" id="CHEBI:144029"/>
        <dbReference type="ChEBI" id="CHEBI:144051"/>
    </reaction>
    <physiologicalReaction direction="left-to-right" evidence="9">
        <dbReference type="Rhea" id="RHEA:60877"/>
    </physiologicalReaction>
</comment>
<keyword evidence="8" id="KW-0520">NAD</keyword>
<dbReference type="NCBIfam" id="NF001299">
    <property type="entry name" value="PRK00241.1"/>
    <property type="match status" value="1"/>
</dbReference>
<comment type="similarity">
    <text evidence="3">Belongs to the Nudix hydrolase family. NudC subfamily.</text>
</comment>
<proteinExistence type="inferred from homology"/>
<dbReference type="AlphaFoldDB" id="A0A2W7N104"/>
<keyword evidence="6" id="KW-0378">Hydrolase</keyword>
<evidence type="ECO:0000256" key="3">
    <source>
        <dbReference type="ARBA" id="ARBA00009595"/>
    </source>
</evidence>
<dbReference type="Pfam" id="PF09297">
    <property type="entry name" value="Zn_ribbon_NUD"/>
    <property type="match status" value="1"/>
</dbReference>
<dbReference type="Pfam" id="PF00293">
    <property type="entry name" value="NUDIX"/>
    <property type="match status" value="1"/>
</dbReference>
<dbReference type="CDD" id="cd03429">
    <property type="entry name" value="NUDIX_NADH_pyrophosphatase_Nudt13"/>
    <property type="match status" value="1"/>
</dbReference>
<dbReference type="SUPFAM" id="SSF55811">
    <property type="entry name" value="Nudix"/>
    <property type="match status" value="1"/>
</dbReference>
<dbReference type="GO" id="GO:0035529">
    <property type="term" value="F:NADH pyrophosphatase activity"/>
    <property type="evidence" value="ECO:0007669"/>
    <property type="project" value="TreeGrafter"/>
</dbReference>
<dbReference type="GO" id="GO:0019677">
    <property type="term" value="P:NAD+ catabolic process"/>
    <property type="evidence" value="ECO:0007669"/>
    <property type="project" value="TreeGrafter"/>
</dbReference>
<dbReference type="PANTHER" id="PTHR42904:SF6">
    <property type="entry name" value="NAD-CAPPED RNA HYDROLASE NUDT12"/>
    <property type="match status" value="1"/>
</dbReference>
<dbReference type="Gene3D" id="3.90.79.20">
    <property type="match status" value="1"/>
</dbReference>
<gene>
    <name evidence="11" type="ORF">LX69_02496</name>
</gene>
<evidence type="ECO:0000256" key="7">
    <source>
        <dbReference type="ARBA" id="ARBA00022842"/>
    </source>
</evidence>
<dbReference type="PANTHER" id="PTHR42904">
    <property type="entry name" value="NUDIX HYDROLASE, NUDC SUBFAMILY"/>
    <property type="match status" value="1"/>
</dbReference>
<dbReference type="GO" id="GO:0005829">
    <property type="term" value="C:cytosol"/>
    <property type="evidence" value="ECO:0007669"/>
    <property type="project" value="TreeGrafter"/>
</dbReference>
<dbReference type="InterPro" id="IPR000086">
    <property type="entry name" value="NUDIX_hydrolase_dom"/>
</dbReference>
<dbReference type="GO" id="GO:0046872">
    <property type="term" value="F:metal ion binding"/>
    <property type="evidence" value="ECO:0007669"/>
    <property type="project" value="UniProtKB-KW"/>
</dbReference>
<dbReference type="RefSeq" id="WP_111446349.1">
    <property type="nucleotide sequence ID" value="NZ_QKZK01000022.1"/>
</dbReference>
<accession>A0A2W7N104</accession>
<dbReference type="InterPro" id="IPR050241">
    <property type="entry name" value="NAD-cap_RNA_hydrolase_NudC"/>
</dbReference>
<dbReference type="InterPro" id="IPR015376">
    <property type="entry name" value="Znr_NADH_PPase"/>
</dbReference>
<evidence type="ECO:0000256" key="8">
    <source>
        <dbReference type="ARBA" id="ARBA00023027"/>
    </source>
</evidence>
<dbReference type="OrthoDB" id="9787476at2"/>
<dbReference type="PROSITE" id="PS00893">
    <property type="entry name" value="NUDIX_BOX"/>
    <property type="match status" value="1"/>
</dbReference>
<evidence type="ECO:0000259" key="10">
    <source>
        <dbReference type="PROSITE" id="PS51462"/>
    </source>
</evidence>
<evidence type="ECO:0000256" key="4">
    <source>
        <dbReference type="ARBA" id="ARBA00012381"/>
    </source>
</evidence>
<organism evidence="11 12">
    <name type="scientific">Breznakibacter xylanolyticus</name>
    <dbReference type="NCBI Taxonomy" id="990"/>
    <lineage>
        <taxon>Bacteria</taxon>
        <taxon>Pseudomonadati</taxon>
        <taxon>Bacteroidota</taxon>
        <taxon>Bacteroidia</taxon>
        <taxon>Marinilabiliales</taxon>
        <taxon>Marinilabiliaceae</taxon>
        <taxon>Breznakibacter</taxon>
    </lineage>
</organism>
<keyword evidence="5" id="KW-0479">Metal-binding</keyword>
<comment type="caution">
    <text evidence="11">The sequence shown here is derived from an EMBL/GenBank/DDBJ whole genome shotgun (WGS) entry which is preliminary data.</text>
</comment>
<reference evidence="11 12" key="1">
    <citation type="submission" date="2018-06" db="EMBL/GenBank/DDBJ databases">
        <title>Genomic Encyclopedia of Archaeal and Bacterial Type Strains, Phase II (KMG-II): from individual species to whole genera.</title>
        <authorList>
            <person name="Goeker M."/>
        </authorList>
    </citation>
    <scope>NUCLEOTIDE SEQUENCE [LARGE SCALE GENOMIC DNA]</scope>
    <source>
        <strain evidence="11 12">DSM 6779</strain>
    </source>
</reference>
<dbReference type="InterPro" id="IPR049734">
    <property type="entry name" value="NudC-like_C"/>
</dbReference>
<dbReference type="InterPro" id="IPR015797">
    <property type="entry name" value="NUDIX_hydrolase-like_dom_sf"/>
</dbReference>
<dbReference type="InterPro" id="IPR020084">
    <property type="entry name" value="NUDIX_hydrolase_CS"/>
</dbReference>
<feature type="domain" description="Nudix hydrolase" evidence="10">
    <location>
        <begin position="146"/>
        <end position="270"/>
    </location>
</feature>
<comment type="cofactor">
    <cofactor evidence="1">
        <name>Mg(2+)</name>
        <dbReference type="ChEBI" id="CHEBI:18420"/>
    </cofactor>
</comment>
<dbReference type="Gene3D" id="3.90.79.10">
    <property type="entry name" value="Nucleoside Triphosphate Pyrophosphohydrolase"/>
    <property type="match status" value="1"/>
</dbReference>
<sequence length="275" mass="30923">MLHDIHPHLFDNHFEVVDGVLPSDFILHFENGQLLLRQDGDRYELPTAAELTLTDASPFYLFAFNGINCFWAPQIGNHLSDGFSYFDMGFLRTQVTREIAWVGAVGKQLKEWYEQNRFCGRCGAATHHKGDERALVCGVCGHLIFPRISPAIIVAVTCGDHILLAHNVNFPNNLYSLIAGYADVGEPLEETVRREVREEVGIEVSDIRYYKSQPWPFSGSLMIGFTAKADGCLPLKPDGGEIADAQWFHRHRLPYRPNSGSIAGEMLTRFENGEL</sequence>
<keyword evidence="7" id="KW-0460">Magnesium</keyword>
<comment type="cofactor">
    <cofactor evidence="2">
        <name>Zn(2+)</name>
        <dbReference type="ChEBI" id="CHEBI:29105"/>
    </cofactor>
</comment>
<name>A0A2W7N104_9BACT</name>
<dbReference type="Proteomes" id="UP000249239">
    <property type="component" value="Unassembled WGS sequence"/>
</dbReference>
<keyword evidence="12" id="KW-1185">Reference proteome</keyword>
<evidence type="ECO:0000256" key="5">
    <source>
        <dbReference type="ARBA" id="ARBA00022723"/>
    </source>
</evidence>
<protein>
    <recommendedName>
        <fullName evidence="4">NAD(+) diphosphatase</fullName>
        <ecNumber evidence="4">3.6.1.22</ecNumber>
    </recommendedName>
</protein>
<evidence type="ECO:0000256" key="1">
    <source>
        <dbReference type="ARBA" id="ARBA00001946"/>
    </source>
</evidence>
<evidence type="ECO:0000256" key="2">
    <source>
        <dbReference type="ARBA" id="ARBA00001947"/>
    </source>
</evidence>
<dbReference type="EC" id="3.6.1.22" evidence="4"/>
<evidence type="ECO:0000256" key="9">
    <source>
        <dbReference type="ARBA" id="ARBA00023679"/>
    </source>
</evidence>